<reference evidence="1" key="1">
    <citation type="submission" date="2014-12" db="EMBL/GenBank/DDBJ databases">
        <title>Insight into the proteome of Arion vulgaris.</title>
        <authorList>
            <person name="Aradska J."/>
            <person name="Bulat T."/>
            <person name="Smidak R."/>
            <person name="Sarate P."/>
            <person name="Gangsoo J."/>
            <person name="Sialana F."/>
            <person name="Bilban M."/>
            <person name="Lubec G."/>
        </authorList>
    </citation>
    <scope>NUCLEOTIDE SEQUENCE</scope>
    <source>
        <tissue evidence="1">Skin</tissue>
    </source>
</reference>
<dbReference type="EMBL" id="HACG01041987">
    <property type="protein sequence ID" value="CEK88852.1"/>
    <property type="molecule type" value="Transcribed_RNA"/>
</dbReference>
<evidence type="ECO:0000313" key="1">
    <source>
        <dbReference type="EMBL" id="CEK88852.1"/>
    </source>
</evidence>
<dbReference type="AlphaFoldDB" id="A0A0B7B7H6"/>
<gene>
    <name evidence="1" type="primary">ORF167413</name>
</gene>
<accession>A0A0B7B7H6</accession>
<name>A0A0B7B7H6_9EUPU</name>
<proteinExistence type="predicted"/>
<organism evidence="1">
    <name type="scientific">Arion vulgaris</name>
    <dbReference type="NCBI Taxonomy" id="1028688"/>
    <lineage>
        <taxon>Eukaryota</taxon>
        <taxon>Metazoa</taxon>
        <taxon>Spiralia</taxon>
        <taxon>Lophotrochozoa</taxon>
        <taxon>Mollusca</taxon>
        <taxon>Gastropoda</taxon>
        <taxon>Heterobranchia</taxon>
        <taxon>Euthyneura</taxon>
        <taxon>Panpulmonata</taxon>
        <taxon>Eupulmonata</taxon>
        <taxon>Stylommatophora</taxon>
        <taxon>Helicina</taxon>
        <taxon>Arionoidea</taxon>
        <taxon>Arionidae</taxon>
        <taxon>Arion</taxon>
    </lineage>
</organism>
<sequence>MLVLLPFDLIPYSIYIAHGLAGVDIIELESPLCCSMIRQPRFTVLIPHHQIATYTPDM</sequence>
<protein>
    <submittedName>
        <fullName evidence="1">Uncharacterized protein</fullName>
    </submittedName>
</protein>